<name>A0A0F9HMM0_9ZZZZ</name>
<sequence length="130" mass="14857">MGKRLMIVGILIIVVALSGVCLAGEADQDGLKYKWRDEHNQQVVRLIRYYLTGEPASIQQKAIMEIFRLEALLATCSTREKDFVLGGFKVDSLTQIPGQILVIHLKYKGIRLNAKKFFENKQFQYFVSAY</sequence>
<comment type="caution">
    <text evidence="1">The sequence shown here is derived from an EMBL/GenBank/DDBJ whole genome shotgun (WGS) entry which is preliminary data.</text>
</comment>
<reference evidence="1" key="1">
    <citation type="journal article" date="2015" name="Nature">
        <title>Complex archaea that bridge the gap between prokaryotes and eukaryotes.</title>
        <authorList>
            <person name="Spang A."/>
            <person name="Saw J.H."/>
            <person name="Jorgensen S.L."/>
            <person name="Zaremba-Niedzwiedzka K."/>
            <person name="Martijn J."/>
            <person name="Lind A.E."/>
            <person name="van Eijk R."/>
            <person name="Schleper C."/>
            <person name="Guy L."/>
            <person name="Ettema T.J."/>
        </authorList>
    </citation>
    <scope>NUCLEOTIDE SEQUENCE</scope>
</reference>
<organism evidence="1">
    <name type="scientific">marine sediment metagenome</name>
    <dbReference type="NCBI Taxonomy" id="412755"/>
    <lineage>
        <taxon>unclassified sequences</taxon>
        <taxon>metagenomes</taxon>
        <taxon>ecological metagenomes</taxon>
    </lineage>
</organism>
<dbReference type="EMBL" id="LAZR01022127">
    <property type="protein sequence ID" value="KKL82950.1"/>
    <property type="molecule type" value="Genomic_DNA"/>
</dbReference>
<protein>
    <submittedName>
        <fullName evidence="1">Uncharacterized protein</fullName>
    </submittedName>
</protein>
<proteinExistence type="predicted"/>
<accession>A0A0F9HMM0</accession>
<gene>
    <name evidence="1" type="ORF">LCGC14_1979630</name>
</gene>
<evidence type="ECO:0000313" key="1">
    <source>
        <dbReference type="EMBL" id="KKL82950.1"/>
    </source>
</evidence>
<dbReference type="AlphaFoldDB" id="A0A0F9HMM0"/>